<reference evidence="2 3" key="1">
    <citation type="submission" date="2020-07" db="EMBL/GenBank/DDBJ databases">
        <title>Natrinema (YPL30) sp. nov. and Haloterrigena xxxxxx (YPL8) sp. nov., isolated from a salt mine.</title>
        <authorList>
            <person name="Cui H."/>
        </authorList>
    </citation>
    <scope>NUCLEOTIDE SEQUENCE [LARGE SCALE GENOMIC DNA]</scope>
    <source>
        <strain evidence="2 3">YPL13</strain>
    </source>
</reference>
<dbReference type="GeneID" id="56142600"/>
<dbReference type="AlphaFoldDB" id="A0A7D6H7W2"/>
<accession>A0A7D6H7W2</accession>
<dbReference type="RefSeq" id="WP_180842196.1">
    <property type="nucleotide sequence ID" value="NZ_CP059154.1"/>
</dbReference>
<dbReference type="Proteomes" id="UP000510869">
    <property type="component" value="Chromosome"/>
</dbReference>
<organism evidence="2 3">
    <name type="scientific">Natrinema zhouii</name>
    <dbReference type="NCBI Taxonomy" id="1710539"/>
    <lineage>
        <taxon>Archaea</taxon>
        <taxon>Methanobacteriati</taxon>
        <taxon>Methanobacteriota</taxon>
        <taxon>Stenosarchaea group</taxon>
        <taxon>Halobacteria</taxon>
        <taxon>Halobacteriales</taxon>
        <taxon>Natrialbaceae</taxon>
        <taxon>Natrinema</taxon>
    </lineage>
</organism>
<evidence type="ECO:0000313" key="2">
    <source>
        <dbReference type="EMBL" id="QLK27028.1"/>
    </source>
</evidence>
<dbReference type="OrthoDB" id="168828at2157"/>
<evidence type="ECO:0000313" key="3">
    <source>
        <dbReference type="Proteomes" id="UP000510869"/>
    </source>
</evidence>
<gene>
    <name evidence="2" type="ORF">HYG81_05305</name>
</gene>
<sequence length="142" mass="14665">MERENATGDADDSRVGAESPDQDSTAIPIETPATATIAATGPMSNAADANGDRPNALTIIGQGTPSSFELTVDGEIELADEDGEANVTILSGTTVEGTIETGTVTFRFTGDLTDVTFVDRGITGHKPATTPNVHVDYAAPER</sequence>
<proteinExistence type="predicted"/>
<protein>
    <submittedName>
        <fullName evidence="2">Uncharacterized protein</fullName>
    </submittedName>
</protein>
<dbReference type="KEGG" id="nay:HYG81_05305"/>
<feature type="region of interest" description="Disordered" evidence="1">
    <location>
        <begin position="1"/>
        <end position="32"/>
    </location>
</feature>
<name>A0A7D6H7W2_9EURY</name>
<dbReference type="EMBL" id="CP059154">
    <property type="protein sequence ID" value="QLK27028.1"/>
    <property type="molecule type" value="Genomic_DNA"/>
</dbReference>
<keyword evidence="3" id="KW-1185">Reference proteome</keyword>
<evidence type="ECO:0000256" key="1">
    <source>
        <dbReference type="SAM" id="MobiDB-lite"/>
    </source>
</evidence>
<feature type="compositionally biased region" description="Basic and acidic residues" evidence="1">
    <location>
        <begin position="1"/>
        <end position="15"/>
    </location>
</feature>